<organism evidence="1">
    <name type="scientific">Cladocopium goreaui</name>
    <dbReference type="NCBI Taxonomy" id="2562237"/>
    <lineage>
        <taxon>Eukaryota</taxon>
        <taxon>Sar</taxon>
        <taxon>Alveolata</taxon>
        <taxon>Dinophyceae</taxon>
        <taxon>Suessiales</taxon>
        <taxon>Symbiodiniaceae</taxon>
        <taxon>Cladocopium</taxon>
    </lineage>
</organism>
<comment type="caution">
    <text evidence="1">The sequence shown here is derived from an EMBL/GenBank/DDBJ whole genome shotgun (WGS) entry which is preliminary data.</text>
</comment>
<name>A0A9P1DEB9_9DINO</name>
<dbReference type="EMBL" id="CAMXCT020004147">
    <property type="protein sequence ID" value="CAL1161282.1"/>
    <property type="molecule type" value="Genomic_DNA"/>
</dbReference>
<dbReference type="EMBL" id="CAMXCT010004147">
    <property type="protein sequence ID" value="CAI4007907.1"/>
    <property type="molecule type" value="Genomic_DNA"/>
</dbReference>
<dbReference type="AlphaFoldDB" id="A0A9P1DEB9"/>
<gene>
    <name evidence="1" type="ORF">C1SCF055_LOCUS33404</name>
</gene>
<accession>A0A9P1DEB9</accession>
<evidence type="ECO:0000313" key="2">
    <source>
        <dbReference type="EMBL" id="CAL1161282.1"/>
    </source>
</evidence>
<keyword evidence="3" id="KW-1185">Reference proteome</keyword>
<evidence type="ECO:0000313" key="3">
    <source>
        <dbReference type="Proteomes" id="UP001152797"/>
    </source>
</evidence>
<proteinExistence type="predicted"/>
<protein>
    <submittedName>
        <fullName evidence="1">Uncharacterized protein</fullName>
    </submittedName>
</protein>
<dbReference type="EMBL" id="CAMXCT030004147">
    <property type="protein sequence ID" value="CAL4795219.1"/>
    <property type="molecule type" value="Genomic_DNA"/>
</dbReference>
<dbReference type="Proteomes" id="UP001152797">
    <property type="component" value="Unassembled WGS sequence"/>
</dbReference>
<reference evidence="1" key="1">
    <citation type="submission" date="2022-10" db="EMBL/GenBank/DDBJ databases">
        <authorList>
            <person name="Chen Y."/>
            <person name="Dougan E. K."/>
            <person name="Chan C."/>
            <person name="Rhodes N."/>
            <person name="Thang M."/>
        </authorList>
    </citation>
    <scope>NUCLEOTIDE SEQUENCE</scope>
</reference>
<sequence length="124" mass="13617">MAHKLTRWSVSAAMLPLRPLRRSLTASAPSNIACIFDAVKFKLSEADRLNRKGEAVEARSLYLEAQKAAEIGSQDVRRDGHAARLQLLAARWPKAGLERRVPLQVAIEAALLQAEEASAEKFAV</sequence>
<reference evidence="2" key="2">
    <citation type="submission" date="2024-04" db="EMBL/GenBank/DDBJ databases">
        <authorList>
            <person name="Chen Y."/>
            <person name="Shah S."/>
            <person name="Dougan E. K."/>
            <person name="Thang M."/>
            <person name="Chan C."/>
        </authorList>
    </citation>
    <scope>NUCLEOTIDE SEQUENCE [LARGE SCALE GENOMIC DNA]</scope>
</reference>
<evidence type="ECO:0000313" key="1">
    <source>
        <dbReference type="EMBL" id="CAI4007907.1"/>
    </source>
</evidence>